<feature type="transmembrane region" description="Helical" evidence="1">
    <location>
        <begin position="407"/>
        <end position="424"/>
    </location>
</feature>
<evidence type="ECO:0000313" key="3">
    <source>
        <dbReference type="Proteomes" id="UP000238196"/>
    </source>
</evidence>
<dbReference type="Proteomes" id="UP000238196">
    <property type="component" value="Unassembled WGS sequence"/>
</dbReference>
<organism evidence="2 3">
    <name type="scientific">Proteobacteria bacterium 228</name>
    <dbReference type="NCBI Taxonomy" id="2083153"/>
    <lineage>
        <taxon>Bacteria</taxon>
        <taxon>Pseudomonadati</taxon>
        <taxon>Pseudomonadota</taxon>
    </lineage>
</organism>
<feature type="transmembrane region" description="Helical" evidence="1">
    <location>
        <begin position="366"/>
        <end position="395"/>
    </location>
</feature>
<feature type="transmembrane region" description="Helical" evidence="1">
    <location>
        <begin position="30"/>
        <end position="48"/>
    </location>
</feature>
<feature type="transmembrane region" description="Helical" evidence="1">
    <location>
        <begin position="295"/>
        <end position="318"/>
    </location>
</feature>
<keyword evidence="1" id="KW-0472">Membrane</keyword>
<evidence type="ECO:0008006" key="4">
    <source>
        <dbReference type="Google" id="ProtNLM"/>
    </source>
</evidence>
<gene>
    <name evidence="2" type="ORF">C4K68_02405</name>
</gene>
<dbReference type="AlphaFoldDB" id="A0A2S5KXM3"/>
<feature type="transmembrane region" description="Helical" evidence="1">
    <location>
        <begin position="247"/>
        <end position="266"/>
    </location>
</feature>
<proteinExistence type="predicted"/>
<evidence type="ECO:0000256" key="1">
    <source>
        <dbReference type="SAM" id="Phobius"/>
    </source>
</evidence>
<keyword evidence="1" id="KW-0812">Transmembrane</keyword>
<dbReference type="EMBL" id="PRLP01000007">
    <property type="protein sequence ID" value="PPC79026.1"/>
    <property type="molecule type" value="Genomic_DNA"/>
</dbReference>
<keyword evidence="1" id="KW-1133">Transmembrane helix</keyword>
<feature type="transmembrane region" description="Helical" evidence="1">
    <location>
        <begin position="330"/>
        <end position="354"/>
    </location>
</feature>
<sequence>MRRQVAAYAIFAGIVLSCLSAWPGSPVPIWTAGLCLWGGALLLAANVASRNLRQSLVLMAVGLAGIGYGALHGQPLTLETFLSANVGLVGMVAAVSFLALIAPTSAPARQPGQGRSIFTTLLGVHLFGSVINMSAAFIFGDRMAAGGKLNLGQSLILSRASSLGAFWSPFYAAMAVGLSVAPHANVFQVMLTGIPMAILGMGLSFWQLQHNAESMDIQGVPVSFAALALPMSMAAAVLLLHHFYPPLPILTLITLLAPLMAVMVGLHRSAGQVRVVVQRVSGHIEDRLPRMVNEILLFLSAGLLTQGGKAVIAGLGDWRLFDSFAGVQAVIMYLAIVASSLLGLHPIIGISMFAAMLNGLDVDPSLLALVSICSWAVGTAVGPLSGINLALYGRYGIDTYQITRHTLLYALAMSVLVSVMLLLVS</sequence>
<accession>A0A2S5KXM3</accession>
<feature type="transmembrane region" description="Helical" evidence="1">
    <location>
        <begin position="187"/>
        <end position="208"/>
    </location>
</feature>
<dbReference type="OrthoDB" id="8523687at2"/>
<name>A0A2S5KXM3_9PROT</name>
<feature type="transmembrane region" description="Helical" evidence="1">
    <location>
        <begin position="220"/>
        <end position="240"/>
    </location>
</feature>
<feature type="transmembrane region" description="Helical" evidence="1">
    <location>
        <begin position="55"/>
        <end position="71"/>
    </location>
</feature>
<dbReference type="PROSITE" id="PS51257">
    <property type="entry name" value="PROKAR_LIPOPROTEIN"/>
    <property type="match status" value="1"/>
</dbReference>
<feature type="transmembrane region" description="Helical" evidence="1">
    <location>
        <begin position="83"/>
        <end position="105"/>
    </location>
</feature>
<comment type="caution">
    <text evidence="2">The sequence shown here is derived from an EMBL/GenBank/DDBJ whole genome shotgun (WGS) entry which is preliminary data.</text>
</comment>
<reference evidence="2 3" key="1">
    <citation type="submission" date="2018-02" db="EMBL/GenBank/DDBJ databases">
        <title>novel marine gammaproteobacteria from coastal saline agro ecosystem.</title>
        <authorList>
            <person name="Krishnan R."/>
            <person name="Ramesh Kumar N."/>
        </authorList>
    </citation>
    <scope>NUCLEOTIDE SEQUENCE [LARGE SCALE GENOMIC DNA]</scope>
    <source>
        <strain evidence="2 3">228</strain>
    </source>
</reference>
<evidence type="ECO:0000313" key="2">
    <source>
        <dbReference type="EMBL" id="PPC79026.1"/>
    </source>
</evidence>
<feature type="transmembrane region" description="Helical" evidence="1">
    <location>
        <begin position="117"/>
        <end position="140"/>
    </location>
</feature>
<protein>
    <recommendedName>
        <fullName evidence="4">Permease</fullName>
    </recommendedName>
</protein>